<protein>
    <recommendedName>
        <fullName evidence="3">Carboxylic ester hydrolase</fullName>
        <ecNumber evidence="3">3.1.1.-</ecNumber>
    </recommendedName>
</protein>
<comment type="similarity">
    <text evidence="1 3">Belongs to the type-B carboxylesterase/lipase family.</text>
</comment>
<organism evidence="5 6">
    <name type="scientific">Amycolatopsis melonis</name>
    <dbReference type="NCBI Taxonomy" id="3156488"/>
    <lineage>
        <taxon>Bacteria</taxon>
        <taxon>Bacillati</taxon>
        <taxon>Actinomycetota</taxon>
        <taxon>Actinomycetes</taxon>
        <taxon>Pseudonocardiales</taxon>
        <taxon>Pseudonocardiaceae</taxon>
        <taxon>Amycolatopsis</taxon>
    </lineage>
</organism>
<comment type="caution">
    <text evidence="5">The sequence shown here is derived from an EMBL/GenBank/DDBJ whole genome shotgun (WGS) entry which is preliminary data.</text>
</comment>
<proteinExistence type="inferred from homology"/>
<evidence type="ECO:0000256" key="2">
    <source>
        <dbReference type="ARBA" id="ARBA00022801"/>
    </source>
</evidence>
<dbReference type="SUPFAM" id="SSF53474">
    <property type="entry name" value="alpha/beta-Hydrolases"/>
    <property type="match status" value="1"/>
</dbReference>
<dbReference type="InterPro" id="IPR002018">
    <property type="entry name" value="CarbesteraseB"/>
</dbReference>
<dbReference type="EC" id="3.1.1.-" evidence="3"/>
<evidence type="ECO:0000313" key="5">
    <source>
        <dbReference type="EMBL" id="MEQ0558107.1"/>
    </source>
</evidence>
<dbReference type="PANTHER" id="PTHR11559">
    <property type="entry name" value="CARBOXYLESTERASE"/>
    <property type="match status" value="1"/>
</dbReference>
<dbReference type="PROSITE" id="PS00122">
    <property type="entry name" value="CARBOXYLESTERASE_B_1"/>
    <property type="match status" value="1"/>
</dbReference>
<keyword evidence="6" id="KW-1185">Reference proteome</keyword>
<dbReference type="RefSeq" id="WP_348947433.1">
    <property type="nucleotide sequence ID" value="NZ_JBDZYD010000001.1"/>
</dbReference>
<keyword evidence="2 3" id="KW-0378">Hydrolase</keyword>
<dbReference type="InterPro" id="IPR000997">
    <property type="entry name" value="Cholinesterase"/>
</dbReference>
<dbReference type="EMBL" id="JBDZYD010000001">
    <property type="protein sequence ID" value="MEQ0558107.1"/>
    <property type="molecule type" value="Genomic_DNA"/>
</dbReference>
<sequence length="468" mass="48446">MTDPLLVDTTSGTVRGRALPGGGRCFAGIPFAAPPVGELRFRPPRPPEPWPGVRDAGRFPAAPAQGVSALMGAENTRSDFPGFPTASLGETAEDCLYLNVWTPGDGPRPVIVWIYGGGFEAGSASPPYTDGAALARGTGAVVVAANYRLGALGYLHLAGFGADWAGSANLGLQDQAAALRWVRDNIAAFGGDPGNVTVAGQSAGAFSVGALLATPAAAGTFHKAILQSGTTSRSFSTATATAMAEDLLTALGLDDPDGLRTVPVDRILAAQVDVVDGDIGRRNLPGGRAWGAVVDGEVLPAAPDSVAVPEIPLLIGVNRDEVRLFQVLGGDRFRLAEDELRAEMGAELFAAYRAREHDPAAARGAFLTDVLYRIPAARLAREHVEAGGRAYHYVFCDEPCGPQLGAFHGAELLHVFDKLALVGADTPERLAVRDALVGAWSAFAATGDPGWPVYSAEGSSRVFGGSAV</sequence>
<feature type="domain" description="Carboxylesterase type B" evidence="4">
    <location>
        <begin position="5"/>
        <end position="449"/>
    </location>
</feature>
<gene>
    <name evidence="5" type="ORF">ABJI51_03405</name>
</gene>
<evidence type="ECO:0000313" key="6">
    <source>
        <dbReference type="Proteomes" id="UP001440984"/>
    </source>
</evidence>
<reference evidence="5 6" key="1">
    <citation type="submission" date="2024-05" db="EMBL/GenBank/DDBJ databases">
        <authorList>
            <person name="Zhao H."/>
            <person name="Xu Y."/>
            <person name="Lin S."/>
            <person name="Spain J.C."/>
            <person name="Zhou N.-Y."/>
        </authorList>
    </citation>
    <scope>NUCLEOTIDE SEQUENCE [LARGE SCALE GENOMIC DNA]</scope>
    <source>
        <strain evidence="5 6">NEAU-NG30</strain>
    </source>
</reference>
<name>A0ABV0L726_9PSEU</name>
<dbReference type="PRINTS" id="PR00878">
    <property type="entry name" value="CHOLNESTRASE"/>
</dbReference>
<dbReference type="Pfam" id="PF00135">
    <property type="entry name" value="COesterase"/>
    <property type="match status" value="1"/>
</dbReference>
<accession>A0ABV0L726</accession>
<dbReference type="Gene3D" id="3.40.50.1820">
    <property type="entry name" value="alpha/beta hydrolase"/>
    <property type="match status" value="1"/>
</dbReference>
<evidence type="ECO:0000256" key="1">
    <source>
        <dbReference type="ARBA" id="ARBA00005964"/>
    </source>
</evidence>
<dbReference type="InterPro" id="IPR050309">
    <property type="entry name" value="Type-B_Carboxylest/Lipase"/>
</dbReference>
<dbReference type="InterPro" id="IPR029058">
    <property type="entry name" value="AB_hydrolase_fold"/>
</dbReference>
<dbReference type="InterPro" id="IPR019826">
    <property type="entry name" value="Carboxylesterase_B_AS"/>
</dbReference>
<evidence type="ECO:0000256" key="3">
    <source>
        <dbReference type="RuleBase" id="RU361235"/>
    </source>
</evidence>
<dbReference type="PROSITE" id="PS00941">
    <property type="entry name" value="CARBOXYLESTERASE_B_2"/>
    <property type="match status" value="1"/>
</dbReference>
<dbReference type="InterPro" id="IPR019819">
    <property type="entry name" value="Carboxylesterase_B_CS"/>
</dbReference>
<dbReference type="Proteomes" id="UP001440984">
    <property type="component" value="Unassembled WGS sequence"/>
</dbReference>
<evidence type="ECO:0000259" key="4">
    <source>
        <dbReference type="Pfam" id="PF00135"/>
    </source>
</evidence>